<sequence>MPRILQRAEEIFPALRESMSYTNSENVLVGPYSEIYPACHDGDQAMSVRDEVSDTEEKPDPVPVAVQEIKAEPENYANLEKVLVGPHGEMYAAWHHANEAMNVKIEEVSDAAEEDPLRITVQEMKAEPESYTNTEKVLVSPYGETYPACCNGNQDMNIKVEEDSDAEKEADPVPVTFLEVKGEPESTLNELRNVHSEERPYSCDENGESFSQQFNLRTHHHIHSGEQTFCCNVCNKSFSHQSHLKTHQRIHSGERPFICNVC</sequence>
<evidence type="ECO:0000256" key="9">
    <source>
        <dbReference type="ARBA" id="ARBA00023242"/>
    </source>
</evidence>
<keyword evidence="7" id="KW-0805">Transcription regulation</keyword>
<evidence type="ECO:0000259" key="11">
    <source>
        <dbReference type="PROSITE" id="PS50157"/>
    </source>
</evidence>
<dbReference type="InterPro" id="IPR050636">
    <property type="entry name" value="C2H2-ZF_domain-containing"/>
</dbReference>
<accession>A0A2J7Q8I0</accession>
<evidence type="ECO:0000256" key="1">
    <source>
        <dbReference type="ARBA" id="ARBA00004123"/>
    </source>
</evidence>
<dbReference type="InterPro" id="IPR013087">
    <property type="entry name" value="Znf_C2H2_type"/>
</dbReference>
<dbReference type="EMBL" id="NEVH01016952">
    <property type="protein sequence ID" value="PNF24881.1"/>
    <property type="molecule type" value="Genomic_DNA"/>
</dbReference>
<evidence type="ECO:0000256" key="6">
    <source>
        <dbReference type="ARBA" id="ARBA00022833"/>
    </source>
</evidence>
<dbReference type="InterPro" id="IPR036236">
    <property type="entry name" value="Znf_C2H2_sf"/>
</dbReference>
<dbReference type="Proteomes" id="UP000235965">
    <property type="component" value="Unassembled WGS sequence"/>
</dbReference>
<organism evidence="12 13">
    <name type="scientific">Cryptotermes secundus</name>
    <dbReference type="NCBI Taxonomy" id="105785"/>
    <lineage>
        <taxon>Eukaryota</taxon>
        <taxon>Metazoa</taxon>
        <taxon>Ecdysozoa</taxon>
        <taxon>Arthropoda</taxon>
        <taxon>Hexapoda</taxon>
        <taxon>Insecta</taxon>
        <taxon>Pterygota</taxon>
        <taxon>Neoptera</taxon>
        <taxon>Polyneoptera</taxon>
        <taxon>Dictyoptera</taxon>
        <taxon>Blattodea</taxon>
        <taxon>Blattoidea</taxon>
        <taxon>Termitoidae</taxon>
        <taxon>Kalotermitidae</taxon>
        <taxon>Cryptotermitinae</taxon>
        <taxon>Cryptotermes</taxon>
    </lineage>
</organism>
<protein>
    <recommendedName>
        <fullName evidence="11">C2H2-type domain-containing protein</fullName>
    </recommendedName>
</protein>
<dbReference type="FunFam" id="3.30.160.60:FF:002343">
    <property type="entry name" value="Zinc finger protein 33A"/>
    <property type="match status" value="1"/>
</dbReference>
<feature type="non-terminal residue" evidence="12">
    <location>
        <position position="262"/>
    </location>
</feature>
<dbReference type="EMBL" id="NEVH01016952">
    <property type="protein sequence ID" value="PNF24883.1"/>
    <property type="molecule type" value="Genomic_DNA"/>
</dbReference>
<keyword evidence="13" id="KW-1185">Reference proteome</keyword>
<keyword evidence="5 10" id="KW-0863">Zinc-finger</keyword>
<evidence type="ECO:0000256" key="3">
    <source>
        <dbReference type="ARBA" id="ARBA00022723"/>
    </source>
</evidence>
<dbReference type="PROSITE" id="PS50157">
    <property type="entry name" value="ZINC_FINGER_C2H2_2"/>
    <property type="match status" value="2"/>
</dbReference>
<evidence type="ECO:0000256" key="2">
    <source>
        <dbReference type="ARBA" id="ARBA00006991"/>
    </source>
</evidence>
<dbReference type="PANTHER" id="PTHR47772:SF13">
    <property type="entry name" value="GASTRULA ZINC FINGER PROTEIN XLCGF49.1-LIKE-RELATED"/>
    <property type="match status" value="1"/>
</dbReference>
<dbReference type="Gene3D" id="3.30.160.60">
    <property type="entry name" value="Classic Zinc Finger"/>
    <property type="match status" value="2"/>
</dbReference>
<evidence type="ECO:0000313" key="12">
    <source>
        <dbReference type="EMBL" id="PNF24883.1"/>
    </source>
</evidence>
<keyword evidence="9" id="KW-0539">Nucleus</keyword>
<evidence type="ECO:0000313" key="13">
    <source>
        <dbReference type="Proteomes" id="UP000235965"/>
    </source>
</evidence>
<dbReference type="FunFam" id="3.30.160.60:FF:001498">
    <property type="entry name" value="Zinc finger protein 404"/>
    <property type="match status" value="1"/>
</dbReference>
<dbReference type="GO" id="GO:0005634">
    <property type="term" value="C:nucleus"/>
    <property type="evidence" value="ECO:0007669"/>
    <property type="project" value="UniProtKB-SubCell"/>
</dbReference>
<dbReference type="SUPFAM" id="SSF57667">
    <property type="entry name" value="beta-beta-alpha zinc fingers"/>
    <property type="match status" value="1"/>
</dbReference>
<evidence type="ECO:0000256" key="5">
    <source>
        <dbReference type="ARBA" id="ARBA00022771"/>
    </source>
</evidence>
<dbReference type="OrthoDB" id="10043029at2759"/>
<evidence type="ECO:0000256" key="4">
    <source>
        <dbReference type="ARBA" id="ARBA00022737"/>
    </source>
</evidence>
<dbReference type="SMART" id="SM00355">
    <property type="entry name" value="ZnF_C2H2"/>
    <property type="match status" value="2"/>
</dbReference>
<keyword evidence="6" id="KW-0862">Zinc</keyword>
<comment type="similarity">
    <text evidence="2">Belongs to the krueppel C2H2-type zinc-finger protein family.</text>
</comment>
<proteinExistence type="inferred from homology"/>
<keyword evidence="8" id="KW-0804">Transcription</keyword>
<evidence type="ECO:0000256" key="7">
    <source>
        <dbReference type="ARBA" id="ARBA00023015"/>
    </source>
</evidence>
<evidence type="ECO:0000256" key="10">
    <source>
        <dbReference type="PROSITE-ProRule" id="PRU00042"/>
    </source>
</evidence>
<gene>
    <name evidence="12" type="ORF">B7P43_G10141</name>
</gene>
<keyword evidence="4" id="KW-0677">Repeat</keyword>
<reference evidence="12 13" key="1">
    <citation type="submission" date="2017-12" db="EMBL/GenBank/DDBJ databases">
        <title>Hemimetabolous genomes reveal molecular basis of termite eusociality.</title>
        <authorList>
            <person name="Harrison M.C."/>
            <person name="Jongepier E."/>
            <person name="Robertson H.M."/>
            <person name="Arning N."/>
            <person name="Bitard-Feildel T."/>
            <person name="Chao H."/>
            <person name="Childers C.P."/>
            <person name="Dinh H."/>
            <person name="Doddapaneni H."/>
            <person name="Dugan S."/>
            <person name="Gowin J."/>
            <person name="Greiner C."/>
            <person name="Han Y."/>
            <person name="Hu H."/>
            <person name="Hughes D.S.T."/>
            <person name="Huylmans A.-K."/>
            <person name="Kemena C."/>
            <person name="Kremer L.P.M."/>
            <person name="Lee S.L."/>
            <person name="Lopez-Ezquerra A."/>
            <person name="Mallet L."/>
            <person name="Monroy-Kuhn J.M."/>
            <person name="Moser A."/>
            <person name="Murali S.C."/>
            <person name="Muzny D.M."/>
            <person name="Otani S."/>
            <person name="Piulachs M.-D."/>
            <person name="Poelchau M."/>
            <person name="Qu J."/>
            <person name="Schaub F."/>
            <person name="Wada-Katsumata A."/>
            <person name="Worley K.C."/>
            <person name="Xie Q."/>
            <person name="Ylla G."/>
            <person name="Poulsen M."/>
            <person name="Gibbs R.A."/>
            <person name="Schal C."/>
            <person name="Richards S."/>
            <person name="Belles X."/>
            <person name="Korb J."/>
            <person name="Bornberg-Bauer E."/>
        </authorList>
    </citation>
    <scope>NUCLEOTIDE SEQUENCE [LARGE SCALE GENOMIC DNA]</scope>
    <source>
        <tissue evidence="12">Whole body</tissue>
    </source>
</reference>
<dbReference type="PROSITE" id="PS00028">
    <property type="entry name" value="ZINC_FINGER_C2H2_1"/>
    <property type="match status" value="1"/>
</dbReference>
<feature type="domain" description="C2H2-type" evidence="11">
    <location>
        <begin position="201"/>
        <end position="228"/>
    </location>
</feature>
<dbReference type="AlphaFoldDB" id="A0A2J7Q8I0"/>
<comment type="subcellular location">
    <subcellularLocation>
        <location evidence="1">Nucleus</location>
    </subcellularLocation>
</comment>
<dbReference type="PANTHER" id="PTHR47772">
    <property type="entry name" value="ZINC FINGER PROTEIN 200"/>
    <property type="match status" value="1"/>
</dbReference>
<evidence type="ECO:0000256" key="8">
    <source>
        <dbReference type="ARBA" id="ARBA00023163"/>
    </source>
</evidence>
<dbReference type="GO" id="GO:0008270">
    <property type="term" value="F:zinc ion binding"/>
    <property type="evidence" value="ECO:0007669"/>
    <property type="project" value="UniProtKB-KW"/>
</dbReference>
<keyword evidence="3" id="KW-0479">Metal-binding</keyword>
<name>A0A2J7Q8I0_9NEOP</name>
<feature type="domain" description="C2H2-type" evidence="11">
    <location>
        <begin position="229"/>
        <end position="256"/>
    </location>
</feature>
<dbReference type="GO" id="GO:0006355">
    <property type="term" value="P:regulation of DNA-templated transcription"/>
    <property type="evidence" value="ECO:0007669"/>
    <property type="project" value="UniProtKB-ARBA"/>
</dbReference>
<comment type="caution">
    <text evidence="12">The sequence shown here is derived from an EMBL/GenBank/DDBJ whole genome shotgun (WGS) entry which is preliminary data.</text>
</comment>